<keyword evidence="3" id="KW-1185">Reference proteome</keyword>
<gene>
    <name evidence="2" type="ORF">EV644_1398</name>
</gene>
<feature type="domain" description="DUF4158" evidence="1">
    <location>
        <begin position="3"/>
        <end position="78"/>
    </location>
</feature>
<evidence type="ECO:0000313" key="2">
    <source>
        <dbReference type="EMBL" id="TCO09541.1"/>
    </source>
</evidence>
<proteinExistence type="predicted"/>
<comment type="caution">
    <text evidence="2">The sequence shown here is derived from an EMBL/GenBank/DDBJ whole genome shotgun (WGS) entry which is preliminary data.</text>
</comment>
<organism evidence="2 3">
    <name type="scientific">Kribbella orskensis</name>
    <dbReference type="NCBI Taxonomy" id="2512216"/>
    <lineage>
        <taxon>Bacteria</taxon>
        <taxon>Bacillati</taxon>
        <taxon>Actinomycetota</taxon>
        <taxon>Actinomycetes</taxon>
        <taxon>Propionibacteriales</taxon>
        <taxon>Kribbellaceae</taxon>
        <taxon>Kribbella</taxon>
    </lineage>
</organism>
<protein>
    <submittedName>
        <fullName evidence="2">Uncharacterized protein DUF4158</fullName>
    </submittedName>
</protein>
<dbReference type="EMBL" id="SLWM01000039">
    <property type="protein sequence ID" value="TCO09541.1"/>
    <property type="molecule type" value="Genomic_DNA"/>
</dbReference>
<sequence>MGRVQTRSDHLRLVAEYLRWKPAPAGSEAMKELEQFLTDRAMEHDSPTLLFTLAQEYLISAKTIRPGVTILAKMVASARTAADALTFEKLEHPFTAELIAELDRLLVYDADLGMTRVAWLLRRAVEASANAVKTAIEKLLYLRGMDAHLLDLSVLAAERRRFLARVGRRSTNQALERPEPERRHPILLTLVAQSAVDLLDEVVALFDQAVCARSVARARRTRAVTRQRNHGWWARAATAGRLNDLTRWASAGVGERTGHVRGAQCDAGGAARFAA</sequence>
<evidence type="ECO:0000313" key="3">
    <source>
        <dbReference type="Proteomes" id="UP000295818"/>
    </source>
</evidence>
<evidence type="ECO:0000259" key="1">
    <source>
        <dbReference type="Pfam" id="PF13700"/>
    </source>
</evidence>
<name>A0ABY2B787_9ACTN</name>
<dbReference type="Proteomes" id="UP000295818">
    <property type="component" value="Unassembled WGS sequence"/>
</dbReference>
<dbReference type="InterPro" id="IPR025296">
    <property type="entry name" value="DUF4158"/>
</dbReference>
<dbReference type="Pfam" id="PF13700">
    <property type="entry name" value="DUF4158"/>
    <property type="match status" value="1"/>
</dbReference>
<accession>A0ABY2B787</accession>
<reference evidence="2 3" key="1">
    <citation type="journal article" date="2015" name="Stand. Genomic Sci.">
        <title>Genomic Encyclopedia of Bacterial and Archaeal Type Strains, Phase III: the genomes of soil and plant-associated and newly described type strains.</title>
        <authorList>
            <person name="Whitman W.B."/>
            <person name="Woyke T."/>
            <person name="Klenk H.P."/>
            <person name="Zhou Y."/>
            <person name="Lilburn T.G."/>
            <person name="Beck B.J."/>
            <person name="De Vos P."/>
            <person name="Vandamme P."/>
            <person name="Eisen J.A."/>
            <person name="Garrity G."/>
            <person name="Hugenholtz P."/>
            <person name="Kyrpides N.C."/>
        </authorList>
    </citation>
    <scope>NUCLEOTIDE SEQUENCE [LARGE SCALE GENOMIC DNA]</scope>
    <source>
        <strain evidence="2 3">VKM Ac-2538</strain>
    </source>
</reference>